<protein>
    <submittedName>
        <fullName evidence="7">EAL domain-containing protein</fullName>
    </submittedName>
</protein>
<feature type="domain" description="PAC" evidence="4">
    <location>
        <begin position="149"/>
        <end position="201"/>
    </location>
</feature>
<dbReference type="Pfam" id="PF08448">
    <property type="entry name" value="PAS_4"/>
    <property type="match status" value="1"/>
</dbReference>
<reference evidence="7" key="1">
    <citation type="submission" date="2021-12" db="EMBL/GenBank/DDBJ databases">
        <title>Alicyclobacillaceae gen. nov., sp. nov., isolated from chalcocite enrichment system.</title>
        <authorList>
            <person name="Jiang Z."/>
        </authorList>
    </citation>
    <scope>NUCLEOTIDE SEQUENCE</scope>
    <source>
        <strain evidence="7">MYW30-H2</strain>
    </source>
</reference>
<keyword evidence="1" id="KW-0175">Coiled coil</keyword>
<feature type="coiled-coil region" evidence="1">
    <location>
        <begin position="51"/>
        <end position="81"/>
    </location>
</feature>
<dbReference type="InterPro" id="IPR035919">
    <property type="entry name" value="EAL_sf"/>
</dbReference>
<dbReference type="InterPro" id="IPR052155">
    <property type="entry name" value="Biofilm_reg_signaling"/>
</dbReference>
<feature type="transmembrane region" description="Helical" evidence="2">
    <location>
        <begin position="6"/>
        <end position="22"/>
    </location>
</feature>
<dbReference type="InterPro" id="IPR001610">
    <property type="entry name" value="PAC"/>
</dbReference>
<dbReference type="SMART" id="SM00267">
    <property type="entry name" value="GGDEF"/>
    <property type="match status" value="1"/>
</dbReference>
<dbReference type="SMART" id="SM00052">
    <property type="entry name" value="EAL"/>
    <property type="match status" value="1"/>
</dbReference>
<dbReference type="InterPro" id="IPR001633">
    <property type="entry name" value="EAL_dom"/>
</dbReference>
<dbReference type="Pfam" id="PF00990">
    <property type="entry name" value="GGDEF"/>
    <property type="match status" value="1"/>
</dbReference>
<organism evidence="7 8">
    <name type="scientific">Fodinisporobacter ferrooxydans</name>
    <dbReference type="NCBI Taxonomy" id="2901836"/>
    <lineage>
        <taxon>Bacteria</taxon>
        <taxon>Bacillati</taxon>
        <taxon>Bacillota</taxon>
        <taxon>Bacilli</taxon>
        <taxon>Bacillales</taxon>
        <taxon>Alicyclobacillaceae</taxon>
        <taxon>Fodinisporobacter</taxon>
    </lineage>
</organism>
<dbReference type="InterPro" id="IPR000014">
    <property type="entry name" value="PAS"/>
</dbReference>
<dbReference type="SUPFAM" id="SSF55785">
    <property type="entry name" value="PYP-like sensor domain (PAS domain)"/>
    <property type="match status" value="2"/>
</dbReference>
<keyword evidence="2" id="KW-0472">Membrane</keyword>
<dbReference type="NCBIfam" id="TIGR00254">
    <property type="entry name" value="GGDEF"/>
    <property type="match status" value="1"/>
</dbReference>
<dbReference type="InterPro" id="IPR029787">
    <property type="entry name" value="Nucleotide_cyclase"/>
</dbReference>
<accession>A0ABY4CRH8</accession>
<dbReference type="InterPro" id="IPR013767">
    <property type="entry name" value="PAS_fold"/>
</dbReference>
<dbReference type="SMART" id="SM00086">
    <property type="entry name" value="PAC"/>
    <property type="match status" value="2"/>
</dbReference>
<evidence type="ECO:0000259" key="3">
    <source>
        <dbReference type="PROSITE" id="PS50112"/>
    </source>
</evidence>
<dbReference type="InterPro" id="IPR013656">
    <property type="entry name" value="PAS_4"/>
</dbReference>
<sequence>MFDMYDTGFVVIGGMVSLMRFVPDGIRITVGSEMIWFTAFLLVIVLLGCIIAKLKQNIANLKRTEIKLQEQQDQLQTLIHALPDAINFKDAEARWIEANPPMLRLFGLEGIDVYGKTDKELAQYTSFYRDALNYCEVSDEYAWKAGKITRVEETVSQPDGSVKIYDTHKVPMFDKNGRRKGLVVIGRDITEQKQMLEALKESEKKYRTLVESSPIGVMIYQNGVIHYINPSGADILGAPSAESLQGFSVLNFIHPDVQPAVLEQIKTMAVSPQEPIEIKVVCMDKKEVYIQIFTLPIRFNGKSAVQVVFNDITERKTTDEKIRYLAFHDALTGLPNRKMMHSHLRDALKSRQTHESVAVMFIDLDSFKHINDTLNHTVGDEVLKDVAQRLQACVFDSGIACRMGGDEFAIILPNVTNMNIVQGIADGILKQLRKPLFIEDRILRVTASIGISFAPDHGEQVEPLIRSADIAMYAAKERGKNKFYVYTQELHNEYSRRLEIENALREAVENEQFEIFYQPIIDVKTGHVASLEALIRWNRPEYGFVSPTEFIPIAEETGQIISIGRWVARSVCRQIKNWQQLGYSLVPISINVSGMDFQLPDFMERFKEIVNEGEIDPKWIEIEITESALMNDIQHAMQTLKDLKEMGVRCAMDDFGTGYSSLSYLRKFPVDKLKIDRSFVKDISNQENQAILRNIIQLARNLRLLVVAEGVETQEELRFLQSEMCDYVQGYLYSQPISAAGIEDRFLK</sequence>
<keyword evidence="8" id="KW-1185">Reference proteome</keyword>
<name>A0ABY4CRH8_9BACL</name>
<dbReference type="PROSITE" id="PS50112">
    <property type="entry name" value="PAS"/>
    <property type="match status" value="2"/>
</dbReference>
<dbReference type="SUPFAM" id="SSF55073">
    <property type="entry name" value="Nucleotide cyclase"/>
    <property type="match status" value="1"/>
</dbReference>
<dbReference type="InterPro" id="IPR000700">
    <property type="entry name" value="PAS-assoc_C"/>
</dbReference>
<dbReference type="SUPFAM" id="SSF141868">
    <property type="entry name" value="EAL domain-like"/>
    <property type="match status" value="1"/>
</dbReference>
<dbReference type="RefSeq" id="WP_347439252.1">
    <property type="nucleotide sequence ID" value="NZ_CP089291.1"/>
</dbReference>
<feature type="domain" description="PAS" evidence="3">
    <location>
        <begin position="202"/>
        <end position="272"/>
    </location>
</feature>
<keyword evidence="2" id="KW-0812">Transmembrane</keyword>
<dbReference type="NCBIfam" id="TIGR00229">
    <property type="entry name" value="sensory_box"/>
    <property type="match status" value="2"/>
</dbReference>
<feature type="domain" description="EAL" evidence="5">
    <location>
        <begin position="497"/>
        <end position="748"/>
    </location>
</feature>
<dbReference type="Gene3D" id="3.20.20.450">
    <property type="entry name" value="EAL domain"/>
    <property type="match status" value="1"/>
</dbReference>
<feature type="domain" description="GGDEF" evidence="6">
    <location>
        <begin position="355"/>
        <end position="488"/>
    </location>
</feature>
<dbReference type="InterPro" id="IPR035965">
    <property type="entry name" value="PAS-like_dom_sf"/>
</dbReference>
<keyword evidence="2" id="KW-1133">Transmembrane helix</keyword>
<dbReference type="PANTHER" id="PTHR44757">
    <property type="entry name" value="DIGUANYLATE CYCLASE DGCP"/>
    <property type="match status" value="1"/>
</dbReference>
<proteinExistence type="predicted"/>
<evidence type="ECO:0000259" key="6">
    <source>
        <dbReference type="PROSITE" id="PS50887"/>
    </source>
</evidence>
<dbReference type="Proteomes" id="UP000830167">
    <property type="component" value="Chromosome"/>
</dbReference>
<dbReference type="CDD" id="cd00130">
    <property type="entry name" value="PAS"/>
    <property type="match status" value="2"/>
</dbReference>
<dbReference type="Gene3D" id="3.30.70.270">
    <property type="match status" value="1"/>
</dbReference>
<dbReference type="PROSITE" id="PS50883">
    <property type="entry name" value="EAL"/>
    <property type="match status" value="1"/>
</dbReference>
<dbReference type="CDD" id="cd01948">
    <property type="entry name" value="EAL"/>
    <property type="match status" value="1"/>
</dbReference>
<evidence type="ECO:0000259" key="4">
    <source>
        <dbReference type="PROSITE" id="PS50113"/>
    </source>
</evidence>
<dbReference type="SMART" id="SM00091">
    <property type="entry name" value="PAS"/>
    <property type="match status" value="2"/>
</dbReference>
<dbReference type="InterPro" id="IPR000160">
    <property type="entry name" value="GGDEF_dom"/>
</dbReference>
<dbReference type="Pfam" id="PF00989">
    <property type="entry name" value="PAS"/>
    <property type="match status" value="1"/>
</dbReference>
<feature type="domain" description="PAS" evidence="3">
    <location>
        <begin position="71"/>
        <end position="117"/>
    </location>
</feature>
<dbReference type="InterPro" id="IPR043128">
    <property type="entry name" value="Rev_trsase/Diguanyl_cyclase"/>
</dbReference>
<feature type="transmembrane region" description="Helical" evidence="2">
    <location>
        <begin position="34"/>
        <end position="54"/>
    </location>
</feature>
<dbReference type="PANTHER" id="PTHR44757:SF2">
    <property type="entry name" value="BIOFILM ARCHITECTURE MAINTENANCE PROTEIN MBAA"/>
    <property type="match status" value="1"/>
</dbReference>
<dbReference type="PROSITE" id="PS50887">
    <property type="entry name" value="GGDEF"/>
    <property type="match status" value="1"/>
</dbReference>
<evidence type="ECO:0000256" key="2">
    <source>
        <dbReference type="SAM" id="Phobius"/>
    </source>
</evidence>
<evidence type="ECO:0000256" key="1">
    <source>
        <dbReference type="SAM" id="Coils"/>
    </source>
</evidence>
<evidence type="ECO:0000313" key="7">
    <source>
        <dbReference type="EMBL" id="UOF92584.1"/>
    </source>
</evidence>
<dbReference type="CDD" id="cd01949">
    <property type="entry name" value="GGDEF"/>
    <property type="match status" value="1"/>
</dbReference>
<gene>
    <name evidence="7" type="ORF">LSG31_10740</name>
</gene>
<dbReference type="EMBL" id="CP089291">
    <property type="protein sequence ID" value="UOF92584.1"/>
    <property type="molecule type" value="Genomic_DNA"/>
</dbReference>
<dbReference type="PROSITE" id="PS50113">
    <property type="entry name" value="PAC"/>
    <property type="match status" value="1"/>
</dbReference>
<dbReference type="Pfam" id="PF00563">
    <property type="entry name" value="EAL"/>
    <property type="match status" value="1"/>
</dbReference>
<evidence type="ECO:0000313" key="8">
    <source>
        <dbReference type="Proteomes" id="UP000830167"/>
    </source>
</evidence>
<dbReference type="Gene3D" id="3.30.450.20">
    <property type="entry name" value="PAS domain"/>
    <property type="match status" value="2"/>
</dbReference>
<evidence type="ECO:0000259" key="5">
    <source>
        <dbReference type="PROSITE" id="PS50883"/>
    </source>
</evidence>